<dbReference type="InterPro" id="IPR043129">
    <property type="entry name" value="ATPase_NBD"/>
</dbReference>
<evidence type="ECO:0000313" key="2">
    <source>
        <dbReference type="Proteomes" id="UP000011866"/>
    </source>
</evidence>
<dbReference type="Proteomes" id="UP000011866">
    <property type="component" value="Chromosome"/>
</dbReference>
<dbReference type="EMBL" id="HF680312">
    <property type="protein sequence ID" value="CCU73360.1"/>
    <property type="molecule type" value="Genomic_DNA"/>
</dbReference>
<dbReference type="SUPFAM" id="SSF53067">
    <property type="entry name" value="Actin-like ATPase domain"/>
    <property type="match status" value="1"/>
</dbReference>
<dbReference type="STRING" id="187493.CN03_03560"/>
<reference evidence="1 2" key="1">
    <citation type="journal article" date="2013" name="Genome Announc.">
        <title>Genome Sequence of Thalassolituus oleivorans MIL-1 (DSM 14913T).</title>
        <authorList>
            <person name="Golyshin P.N."/>
            <person name="Werner J."/>
            <person name="Chernikova T.N."/>
            <person name="Tran H."/>
            <person name="Ferrer M."/>
            <person name="Yakimov M.M."/>
            <person name="Teeling H."/>
            <person name="Golyshina O.V."/>
        </authorList>
    </citation>
    <scope>NUCLEOTIDE SEQUENCE [LARGE SCALE GENOMIC DNA]</scope>
    <source>
        <strain evidence="1 2">MIL-1</strain>
    </source>
</reference>
<dbReference type="PATRIC" id="fig|1298593.3.peg.2864"/>
<name>M5E7D4_9GAMM</name>
<organism evidence="1 2">
    <name type="scientific">Thalassolituus oleivorans MIL-1</name>
    <dbReference type="NCBI Taxonomy" id="1298593"/>
    <lineage>
        <taxon>Bacteria</taxon>
        <taxon>Pseudomonadati</taxon>
        <taxon>Pseudomonadota</taxon>
        <taxon>Gammaproteobacteria</taxon>
        <taxon>Oceanospirillales</taxon>
        <taxon>Oceanospirillaceae</taxon>
        <taxon>Thalassolituus</taxon>
    </lineage>
</organism>
<keyword evidence="2" id="KW-1185">Reference proteome</keyword>
<sequence>MRWPWQKKSSNYTYCLGIELNHGKAFAVLRDATGVVDSYASEQDEEGLQGLSQWLASKRYGRIPVTVCLDQSRYELQLVDAPPVADDELSDALGFRIRDLIGESAVNKLLQAFPLPGDAYRGRMSMAFAAIADRDYLRDIVKWCRDENLELQTMTIDELSLLNLVAALEPETSVGVLRLEPKEGMIYLYQDGALYFTRHLNFGTDDLMPEEAQVGDFTLENSSRGDMLTLEVQRSMDYFESQLGLGSIGQLWVLPPDTVTIDNVLIELEGNVNTPVRLLSLETAFNRQLTESPLTASYAAALGGTLSYELAN</sequence>
<gene>
    <name evidence="1" type="ORF">TOL_2964</name>
</gene>
<evidence type="ECO:0008006" key="3">
    <source>
        <dbReference type="Google" id="ProtNLM"/>
    </source>
</evidence>
<accession>M5E7D4</accession>
<dbReference type="eggNOG" id="COG4972">
    <property type="taxonomic scope" value="Bacteria"/>
</dbReference>
<proteinExistence type="predicted"/>
<dbReference type="KEGG" id="tol:TOL_2964"/>
<dbReference type="HOGENOM" id="CLU_075009_1_0_6"/>
<protein>
    <recommendedName>
        <fullName evidence="3">MSHA biogenesis protein MshI</fullName>
    </recommendedName>
</protein>
<evidence type="ECO:0000313" key="1">
    <source>
        <dbReference type="EMBL" id="CCU73360.1"/>
    </source>
</evidence>
<dbReference type="AlphaFoldDB" id="M5E7D4"/>